<evidence type="ECO:0000313" key="3">
    <source>
        <dbReference type="Proteomes" id="UP000799753"/>
    </source>
</evidence>
<evidence type="ECO:0000256" key="1">
    <source>
        <dbReference type="SAM" id="MobiDB-lite"/>
    </source>
</evidence>
<keyword evidence="3" id="KW-1185">Reference proteome</keyword>
<evidence type="ECO:0000313" key="2">
    <source>
        <dbReference type="EMBL" id="KAF2635960.1"/>
    </source>
</evidence>
<dbReference type="AlphaFoldDB" id="A0A6A6RKU1"/>
<feature type="compositionally biased region" description="Low complexity" evidence="1">
    <location>
        <begin position="58"/>
        <end position="74"/>
    </location>
</feature>
<feature type="region of interest" description="Disordered" evidence="1">
    <location>
        <begin position="1"/>
        <end position="92"/>
    </location>
</feature>
<gene>
    <name evidence="2" type="ORF">P280DRAFT_484104</name>
</gene>
<organism evidence="2 3">
    <name type="scientific">Massarina eburnea CBS 473.64</name>
    <dbReference type="NCBI Taxonomy" id="1395130"/>
    <lineage>
        <taxon>Eukaryota</taxon>
        <taxon>Fungi</taxon>
        <taxon>Dikarya</taxon>
        <taxon>Ascomycota</taxon>
        <taxon>Pezizomycotina</taxon>
        <taxon>Dothideomycetes</taxon>
        <taxon>Pleosporomycetidae</taxon>
        <taxon>Pleosporales</taxon>
        <taxon>Massarineae</taxon>
        <taxon>Massarinaceae</taxon>
        <taxon>Massarina</taxon>
    </lineage>
</organism>
<proteinExistence type="predicted"/>
<reference evidence="2" key="1">
    <citation type="journal article" date="2020" name="Stud. Mycol.">
        <title>101 Dothideomycetes genomes: a test case for predicting lifestyles and emergence of pathogens.</title>
        <authorList>
            <person name="Haridas S."/>
            <person name="Albert R."/>
            <person name="Binder M."/>
            <person name="Bloem J."/>
            <person name="Labutti K."/>
            <person name="Salamov A."/>
            <person name="Andreopoulos B."/>
            <person name="Baker S."/>
            <person name="Barry K."/>
            <person name="Bills G."/>
            <person name="Bluhm B."/>
            <person name="Cannon C."/>
            <person name="Castanera R."/>
            <person name="Culley D."/>
            <person name="Daum C."/>
            <person name="Ezra D."/>
            <person name="Gonzalez J."/>
            <person name="Henrissat B."/>
            <person name="Kuo A."/>
            <person name="Liang C."/>
            <person name="Lipzen A."/>
            <person name="Lutzoni F."/>
            <person name="Magnuson J."/>
            <person name="Mondo S."/>
            <person name="Nolan M."/>
            <person name="Ohm R."/>
            <person name="Pangilinan J."/>
            <person name="Park H.-J."/>
            <person name="Ramirez L."/>
            <person name="Alfaro M."/>
            <person name="Sun H."/>
            <person name="Tritt A."/>
            <person name="Yoshinaga Y."/>
            <person name="Zwiers L.-H."/>
            <person name="Turgeon B."/>
            <person name="Goodwin S."/>
            <person name="Spatafora J."/>
            <person name="Crous P."/>
            <person name="Grigoriev I."/>
        </authorList>
    </citation>
    <scope>NUCLEOTIDE SEQUENCE</scope>
    <source>
        <strain evidence="2">CBS 473.64</strain>
    </source>
</reference>
<accession>A0A6A6RKU1</accession>
<feature type="compositionally biased region" description="Polar residues" evidence="1">
    <location>
        <begin position="27"/>
        <end position="57"/>
    </location>
</feature>
<protein>
    <submittedName>
        <fullName evidence="2">Uncharacterized protein</fullName>
    </submittedName>
</protein>
<dbReference type="Proteomes" id="UP000799753">
    <property type="component" value="Unassembled WGS sequence"/>
</dbReference>
<dbReference type="EMBL" id="MU006801">
    <property type="protein sequence ID" value="KAF2635960.1"/>
    <property type="molecule type" value="Genomic_DNA"/>
</dbReference>
<name>A0A6A6RKU1_9PLEO</name>
<feature type="compositionally biased region" description="Low complexity" evidence="1">
    <location>
        <begin position="1"/>
        <end position="13"/>
    </location>
</feature>
<sequence>MSRPSIQPSISSSGTRPTPPQALARPSVSTTPSRASPLSSNRQAVATTANTLSTPQVSSRSGRQTSTQSGQRGTPRNSKSPPDAPKLKRRKRFSKGYKCLDKMLLQGFLEVALNYKTKRTKTCLNVRPVTLVRSLFVKRNVSFSCYNFLS</sequence>